<sequence>MTALAQPLALPEVGYVPGAWDMFHVGHLNILLKARELCQRLVVGVVTDEALAQAKNKTVVVPLAERMRVVSAIDVVDDVVVDESSDKLLAWRRVGFDVIFKGDDWKGSPKGEQLERDMASVGVQVQYFPYTQDVSSTLLRGAVGDRQPRRRARASATGTGRRRLFWPASPLAARSRV</sequence>
<evidence type="ECO:0000256" key="2">
    <source>
        <dbReference type="ARBA" id="ARBA00022695"/>
    </source>
</evidence>
<dbReference type="Pfam" id="PF01467">
    <property type="entry name" value="CTP_transf_like"/>
    <property type="match status" value="1"/>
</dbReference>
<keyword evidence="5" id="KW-1185">Reference proteome</keyword>
<dbReference type="GO" id="GO:0016779">
    <property type="term" value="F:nucleotidyltransferase activity"/>
    <property type="evidence" value="ECO:0007669"/>
    <property type="project" value="UniProtKB-KW"/>
</dbReference>
<comment type="caution">
    <text evidence="4">The sequence shown here is derived from an EMBL/GenBank/DDBJ whole genome shotgun (WGS) entry which is preliminary data.</text>
</comment>
<organism evidence="4 5">
    <name type="scientific">Desertihabitans brevis</name>
    <dbReference type="NCBI Taxonomy" id="2268447"/>
    <lineage>
        <taxon>Bacteria</taxon>
        <taxon>Bacillati</taxon>
        <taxon>Actinomycetota</taxon>
        <taxon>Actinomycetes</taxon>
        <taxon>Propionibacteriales</taxon>
        <taxon>Propionibacteriaceae</taxon>
        <taxon>Desertihabitans</taxon>
    </lineage>
</organism>
<feature type="domain" description="Cytidyltransferase-like" evidence="3">
    <location>
        <begin position="16"/>
        <end position="140"/>
    </location>
</feature>
<dbReference type="NCBIfam" id="TIGR00125">
    <property type="entry name" value="cyt_tran_rel"/>
    <property type="match status" value="1"/>
</dbReference>
<dbReference type="EMBL" id="QOUI01000016">
    <property type="protein sequence ID" value="RCK67959.1"/>
    <property type="molecule type" value="Genomic_DNA"/>
</dbReference>
<evidence type="ECO:0000313" key="5">
    <source>
        <dbReference type="Proteomes" id="UP000252770"/>
    </source>
</evidence>
<evidence type="ECO:0000256" key="1">
    <source>
        <dbReference type="ARBA" id="ARBA00022679"/>
    </source>
</evidence>
<accession>A0A367YQY8</accession>
<dbReference type="PANTHER" id="PTHR43793:SF1">
    <property type="entry name" value="FAD SYNTHASE"/>
    <property type="match status" value="1"/>
</dbReference>
<evidence type="ECO:0000313" key="4">
    <source>
        <dbReference type="EMBL" id="RCK67959.1"/>
    </source>
</evidence>
<proteinExistence type="predicted"/>
<dbReference type="AlphaFoldDB" id="A0A367YQY8"/>
<dbReference type="InterPro" id="IPR050385">
    <property type="entry name" value="Archaeal_FAD_synthase"/>
</dbReference>
<dbReference type="Gene3D" id="3.40.50.620">
    <property type="entry name" value="HUPs"/>
    <property type="match status" value="1"/>
</dbReference>
<evidence type="ECO:0000259" key="3">
    <source>
        <dbReference type="Pfam" id="PF01467"/>
    </source>
</evidence>
<dbReference type="RefSeq" id="WP_114128207.1">
    <property type="nucleotide sequence ID" value="NZ_QOUI01000016.1"/>
</dbReference>
<dbReference type="InterPro" id="IPR014729">
    <property type="entry name" value="Rossmann-like_a/b/a_fold"/>
</dbReference>
<dbReference type="InterPro" id="IPR004821">
    <property type="entry name" value="Cyt_trans-like"/>
</dbReference>
<gene>
    <name evidence="4" type="ORF">DT076_18625</name>
</gene>
<keyword evidence="2" id="KW-0548">Nucleotidyltransferase</keyword>
<dbReference type="PANTHER" id="PTHR43793">
    <property type="entry name" value="FAD SYNTHASE"/>
    <property type="match status" value="1"/>
</dbReference>
<dbReference type="SUPFAM" id="SSF52374">
    <property type="entry name" value="Nucleotidylyl transferase"/>
    <property type="match status" value="1"/>
</dbReference>
<protein>
    <submittedName>
        <fullName evidence="4">Cytidyltransferase</fullName>
    </submittedName>
</protein>
<keyword evidence="1 4" id="KW-0808">Transferase</keyword>
<name>A0A367YQY8_9ACTN</name>
<reference evidence="4 5" key="1">
    <citation type="submission" date="2018-07" db="EMBL/GenBank/DDBJ databases">
        <title>Desertimonas flava gen. nov. sp. nov.</title>
        <authorList>
            <person name="Liu S."/>
        </authorList>
    </citation>
    <scope>NUCLEOTIDE SEQUENCE [LARGE SCALE GENOMIC DNA]</scope>
    <source>
        <strain evidence="4 5">16Sb5-5</strain>
    </source>
</reference>
<dbReference type="Proteomes" id="UP000252770">
    <property type="component" value="Unassembled WGS sequence"/>
</dbReference>